<evidence type="ECO:0000256" key="1">
    <source>
        <dbReference type="ARBA" id="ARBA00023239"/>
    </source>
</evidence>
<gene>
    <name evidence="3" type="ORF">METZ01_LOCUS212358</name>
</gene>
<accession>A0A382FB25</accession>
<dbReference type="GO" id="GO:0016831">
    <property type="term" value="F:carboxy-lyase activity"/>
    <property type="evidence" value="ECO:0007669"/>
    <property type="project" value="InterPro"/>
</dbReference>
<sequence>VVGSCNENIEFLFRLNIKRDSTVTDTPELFDGHAYCFPDVRKLMGFPSIEQQQIHVQKAIANHHVQPWRTSNHGPGSTSTLMDTTKWPSDGALNDVNFRPTSHGRYEWTVDGEDYVKQYFPPSIADMSYSADNLIAEMDYANVTGTILHRNPYLGLGNDFIADCVQQYPERLYGLAHVPEWTVEDDPETAARSVERAVNEQGLSGMQFLISQIHLYGKNPDWTSDGYAPFWDRFVELGAPLFLSFSINEPKRDPWLDNYYVELQRLTKWMQRYPDSQVVMTHGFQWNLFGKDGKYALPDELWVPYENPNLKLQFLFAIALGGTFDFPLPQATPIVKQLVSHIGADRLMWGTDMPIVMRHWTYQQNIDFVVKYCDFLSKGELALIMGGTTKKLLGIE</sequence>
<name>A0A382FB25_9ZZZZ</name>
<keyword evidence="1" id="KW-0456">Lyase</keyword>
<dbReference type="InterPro" id="IPR032466">
    <property type="entry name" value="Metal_Hydrolase"/>
</dbReference>
<dbReference type="Pfam" id="PF04909">
    <property type="entry name" value="Amidohydro_2"/>
    <property type="match status" value="1"/>
</dbReference>
<dbReference type="PANTHER" id="PTHR21240:SF28">
    <property type="entry name" value="ISO-OROTATE DECARBOXYLASE (EUROFUNG)"/>
    <property type="match status" value="1"/>
</dbReference>
<evidence type="ECO:0000259" key="2">
    <source>
        <dbReference type="Pfam" id="PF04909"/>
    </source>
</evidence>
<reference evidence="3" key="1">
    <citation type="submission" date="2018-05" db="EMBL/GenBank/DDBJ databases">
        <authorList>
            <person name="Lanie J.A."/>
            <person name="Ng W.-L."/>
            <person name="Kazmierczak K.M."/>
            <person name="Andrzejewski T.M."/>
            <person name="Davidsen T.M."/>
            <person name="Wayne K.J."/>
            <person name="Tettelin H."/>
            <person name="Glass J.I."/>
            <person name="Rusch D."/>
            <person name="Podicherti R."/>
            <person name="Tsui H.-C.T."/>
            <person name="Winkler M.E."/>
        </authorList>
    </citation>
    <scope>NUCLEOTIDE SEQUENCE</scope>
</reference>
<feature type="domain" description="Amidohydrolase-related" evidence="2">
    <location>
        <begin position="154"/>
        <end position="395"/>
    </location>
</feature>
<evidence type="ECO:0000313" key="3">
    <source>
        <dbReference type="EMBL" id="SVB59504.1"/>
    </source>
</evidence>
<organism evidence="3">
    <name type="scientific">marine metagenome</name>
    <dbReference type="NCBI Taxonomy" id="408172"/>
    <lineage>
        <taxon>unclassified sequences</taxon>
        <taxon>metagenomes</taxon>
        <taxon>ecological metagenomes</taxon>
    </lineage>
</organism>
<dbReference type="InterPro" id="IPR032465">
    <property type="entry name" value="ACMSD"/>
</dbReference>
<feature type="non-terminal residue" evidence="3">
    <location>
        <position position="1"/>
    </location>
</feature>
<dbReference type="PANTHER" id="PTHR21240">
    <property type="entry name" value="2-AMINO-3-CARBOXYLMUCONATE-6-SEMIALDEHYDE DECARBOXYLASE"/>
    <property type="match status" value="1"/>
</dbReference>
<dbReference type="AlphaFoldDB" id="A0A382FB25"/>
<dbReference type="Gene3D" id="3.20.20.140">
    <property type="entry name" value="Metal-dependent hydrolases"/>
    <property type="match status" value="1"/>
</dbReference>
<protein>
    <recommendedName>
        <fullName evidence="2">Amidohydrolase-related domain-containing protein</fullName>
    </recommendedName>
</protein>
<dbReference type="EMBL" id="UINC01048675">
    <property type="protein sequence ID" value="SVB59504.1"/>
    <property type="molecule type" value="Genomic_DNA"/>
</dbReference>
<dbReference type="GO" id="GO:0005737">
    <property type="term" value="C:cytoplasm"/>
    <property type="evidence" value="ECO:0007669"/>
    <property type="project" value="TreeGrafter"/>
</dbReference>
<dbReference type="SUPFAM" id="SSF51556">
    <property type="entry name" value="Metallo-dependent hydrolases"/>
    <property type="match status" value="1"/>
</dbReference>
<dbReference type="GO" id="GO:0016787">
    <property type="term" value="F:hydrolase activity"/>
    <property type="evidence" value="ECO:0007669"/>
    <property type="project" value="InterPro"/>
</dbReference>
<proteinExistence type="predicted"/>
<dbReference type="GO" id="GO:0019748">
    <property type="term" value="P:secondary metabolic process"/>
    <property type="evidence" value="ECO:0007669"/>
    <property type="project" value="TreeGrafter"/>
</dbReference>
<dbReference type="InterPro" id="IPR006680">
    <property type="entry name" value="Amidohydro-rel"/>
</dbReference>